<dbReference type="InterPro" id="IPR016024">
    <property type="entry name" value="ARM-type_fold"/>
</dbReference>
<dbReference type="EMBL" id="JAGTTL010000029">
    <property type="protein sequence ID" value="KAK6299106.1"/>
    <property type="molecule type" value="Genomic_DNA"/>
</dbReference>
<dbReference type="InterPro" id="IPR010473">
    <property type="entry name" value="GTPase-bd"/>
</dbReference>
<name>A0AAN8QHW4_9TELE</name>
<dbReference type="SUPFAM" id="SSF48371">
    <property type="entry name" value="ARM repeat"/>
    <property type="match status" value="1"/>
</dbReference>
<dbReference type="PANTHER" id="PTHR45691:SF3">
    <property type="entry name" value="PROTEIN DIAPHANOUS HOMOLOG 2"/>
    <property type="match status" value="1"/>
</dbReference>
<organism evidence="3 4">
    <name type="scientific">Coregonus suidteri</name>
    <dbReference type="NCBI Taxonomy" id="861788"/>
    <lineage>
        <taxon>Eukaryota</taxon>
        <taxon>Metazoa</taxon>
        <taxon>Chordata</taxon>
        <taxon>Craniata</taxon>
        <taxon>Vertebrata</taxon>
        <taxon>Euteleostomi</taxon>
        <taxon>Actinopterygii</taxon>
        <taxon>Neopterygii</taxon>
        <taxon>Teleostei</taxon>
        <taxon>Protacanthopterygii</taxon>
        <taxon>Salmoniformes</taxon>
        <taxon>Salmonidae</taxon>
        <taxon>Coregoninae</taxon>
        <taxon>Coregonus</taxon>
    </lineage>
</organism>
<dbReference type="GO" id="GO:0031267">
    <property type="term" value="F:small GTPase binding"/>
    <property type="evidence" value="ECO:0007669"/>
    <property type="project" value="InterPro"/>
</dbReference>
<dbReference type="AlphaFoldDB" id="A0AAN8QHW4"/>
<dbReference type="GO" id="GO:0005884">
    <property type="term" value="C:actin filament"/>
    <property type="evidence" value="ECO:0007669"/>
    <property type="project" value="TreeGrafter"/>
</dbReference>
<protein>
    <recommendedName>
        <fullName evidence="2">Formin GTPase-binding domain-containing protein</fullName>
    </recommendedName>
</protein>
<gene>
    <name evidence="3" type="ORF">J4Q44_G00306160</name>
</gene>
<proteinExistence type="predicted"/>
<sequence length="169" mass="19118">MDQASGGEDPNKANKKKEKEDESKNKKLRDRITSFRKTGNKKDKPLIQHSTDPLSTQVEMPMPQPLFDDRSMNLSEKEVNDLFEKMMEDMNLNEERKAPLRGKDLSTKREMVVQYISATAKSITGSKIMVIMGLGEHCLRAQWHISPHGSQSNTLHSTTSSTGCSCRLH</sequence>
<dbReference type="InterPro" id="IPR051412">
    <property type="entry name" value="Formin_Homology_Diaphanous_sf"/>
</dbReference>
<dbReference type="Proteomes" id="UP001356427">
    <property type="component" value="Unassembled WGS sequence"/>
</dbReference>
<feature type="compositionally biased region" description="Polar residues" evidence="1">
    <location>
        <begin position="48"/>
        <end position="58"/>
    </location>
</feature>
<feature type="compositionally biased region" description="Basic and acidic residues" evidence="1">
    <location>
        <begin position="9"/>
        <end position="33"/>
    </location>
</feature>
<feature type="region of interest" description="Disordered" evidence="1">
    <location>
        <begin position="149"/>
        <end position="169"/>
    </location>
</feature>
<dbReference type="FunFam" id="1.10.20.40:FF:000001">
    <property type="entry name" value="Diaphanous related formin 2"/>
    <property type="match status" value="1"/>
</dbReference>
<dbReference type="InterPro" id="IPR044933">
    <property type="entry name" value="DIA_GBD_sf"/>
</dbReference>
<comment type="caution">
    <text evidence="3">The sequence shown here is derived from an EMBL/GenBank/DDBJ whole genome shotgun (WGS) entry which is preliminary data.</text>
</comment>
<feature type="domain" description="Formin GTPase-binding" evidence="2">
    <location>
        <begin position="74"/>
        <end position="123"/>
    </location>
</feature>
<accession>A0AAN8QHW4</accession>
<evidence type="ECO:0000256" key="1">
    <source>
        <dbReference type="SAM" id="MobiDB-lite"/>
    </source>
</evidence>
<evidence type="ECO:0000259" key="2">
    <source>
        <dbReference type="Pfam" id="PF06371"/>
    </source>
</evidence>
<dbReference type="Gene3D" id="1.10.20.40">
    <property type="entry name" value="Formin, diaphanous GTPase-binding domain"/>
    <property type="match status" value="1"/>
</dbReference>
<evidence type="ECO:0000313" key="3">
    <source>
        <dbReference type="EMBL" id="KAK6299106.1"/>
    </source>
</evidence>
<reference evidence="3 4" key="1">
    <citation type="submission" date="2021-04" db="EMBL/GenBank/DDBJ databases">
        <authorList>
            <person name="De Guttry C."/>
            <person name="Zahm M."/>
            <person name="Klopp C."/>
            <person name="Cabau C."/>
            <person name="Louis A."/>
            <person name="Berthelot C."/>
            <person name="Parey E."/>
            <person name="Roest Crollius H."/>
            <person name="Montfort J."/>
            <person name="Robinson-Rechavi M."/>
            <person name="Bucao C."/>
            <person name="Bouchez O."/>
            <person name="Gislard M."/>
            <person name="Lluch J."/>
            <person name="Milhes M."/>
            <person name="Lampietro C."/>
            <person name="Lopez Roques C."/>
            <person name="Donnadieu C."/>
            <person name="Braasch I."/>
            <person name="Desvignes T."/>
            <person name="Postlethwait J."/>
            <person name="Bobe J."/>
            <person name="Wedekind C."/>
            <person name="Guiguen Y."/>
        </authorList>
    </citation>
    <scope>NUCLEOTIDE SEQUENCE [LARGE SCALE GENOMIC DNA]</scope>
    <source>
        <strain evidence="3">Cs_M1</strain>
        <tissue evidence="3">Blood</tissue>
    </source>
</reference>
<dbReference type="GO" id="GO:0003779">
    <property type="term" value="F:actin binding"/>
    <property type="evidence" value="ECO:0007669"/>
    <property type="project" value="InterPro"/>
</dbReference>
<keyword evidence="4" id="KW-1185">Reference proteome</keyword>
<dbReference type="PANTHER" id="PTHR45691">
    <property type="entry name" value="PROTEIN DIAPHANOUS"/>
    <property type="match status" value="1"/>
</dbReference>
<feature type="region of interest" description="Disordered" evidence="1">
    <location>
        <begin position="1"/>
        <end position="73"/>
    </location>
</feature>
<dbReference type="GO" id="GO:0030041">
    <property type="term" value="P:actin filament polymerization"/>
    <property type="evidence" value="ECO:0007669"/>
    <property type="project" value="TreeGrafter"/>
</dbReference>
<evidence type="ECO:0000313" key="4">
    <source>
        <dbReference type="Proteomes" id="UP001356427"/>
    </source>
</evidence>
<dbReference type="Pfam" id="PF06371">
    <property type="entry name" value="Drf_GBD"/>
    <property type="match status" value="1"/>
</dbReference>